<keyword evidence="2" id="KW-0677">Repeat</keyword>
<dbReference type="InterPro" id="IPR036322">
    <property type="entry name" value="WD40_repeat_dom_sf"/>
</dbReference>
<evidence type="ECO:0000313" key="6">
    <source>
        <dbReference type="Proteomes" id="UP000419144"/>
    </source>
</evidence>
<name>A0A640KJQ0_LEITA</name>
<organism evidence="5 6">
    <name type="scientific">Leishmania tarentolae</name>
    <name type="common">Sauroleishmania tarentolae</name>
    <dbReference type="NCBI Taxonomy" id="5689"/>
    <lineage>
        <taxon>Eukaryota</taxon>
        <taxon>Discoba</taxon>
        <taxon>Euglenozoa</taxon>
        <taxon>Kinetoplastea</taxon>
        <taxon>Metakinetoplastina</taxon>
        <taxon>Trypanosomatida</taxon>
        <taxon>Trypanosomatidae</taxon>
        <taxon>Leishmaniinae</taxon>
        <taxon>Leishmania</taxon>
        <taxon>lizard Leishmania</taxon>
    </lineage>
</organism>
<evidence type="ECO:0000256" key="1">
    <source>
        <dbReference type="ARBA" id="ARBA00022574"/>
    </source>
</evidence>
<dbReference type="InterPro" id="IPR001680">
    <property type="entry name" value="WD40_rpt"/>
</dbReference>
<dbReference type="PROSITE" id="PS50082">
    <property type="entry name" value="WD_REPEATS_2"/>
    <property type="match status" value="1"/>
</dbReference>
<dbReference type="VEuPathDB" id="TriTrypDB:LtaPh_2708800"/>
<dbReference type="AlphaFoldDB" id="A0A640KJQ0"/>
<dbReference type="PANTHER" id="PTHR22847:SF637">
    <property type="entry name" value="WD REPEAT DOMAIN 5B"/>
    <property type="match status" value="1"/>
</dbReference>
<dbReference type="Gene3D" id="2.130.10.10">
    <property type="entry name" value="YVTN repeat-like/Quinoprotein amine dehydrogenase"/>
    <property type="match status" value="2"/>
</dbReference>
<dbReference type="OrthoDB" id="273067at2759"/>
<keyword evidence="1 3" id="KW-0853">WD repeat</keyword>
<comment type="caution">
    <text evidence="5">The sequence shown here is derived from an EMBL/GenBank/DDBJ whole genome shotgun (WGS) entry which is preliminary data.</text>
</comment>
<keyword evidence="6" id="KW-1185">Reference proteome</keyword>
<proteinExistence type="predicted"/>
<protein>
    <recommendedName>
        <fullName evidence="7">Guanine nucleotide-binding protein subunit beta-like protein</fullName>
    </recommendedName>
</protein>
<dbReference type="Proteomes" id="UP000419144">
    <property type="component" value="Unassembled WGS sequence"/>
</dbReference>
<dbReference type="EMBL" id="BLBS01000037">
    <property type="protein sequence ID" value="GET89732.1"/>
    <property type="molecule type" value="Genomic_DNA"/>
</dbReference>
<accession>A0A640KJQ0</accession>
<evidence type="ECO:0000256" key="3">
    <source>
        <dbReference type="PROSITE-ProRule" id="PRU00221"/>
    </source>
</evidence>
<evidence type="ECO:0008006" key="7">
    <source>
        <dbReference type="Google" id="ProtNLM"/>
    </source>
</evidence>
<dbReference type="InterPro" id="IPR015943">
    <property type="entry name" value="WD40/YVTN_repeat-like_dom_sf"/>
</dbReference>
<dbReference type="Pfam" id="PF00400">
    <property type="entry name" value="WD40"/>
    <property type="match status" value="1"/>
</dbReference>
<evidence type="ECO:0000313" key="5">
    <source>
        <dbReference type="EMBL" id="GET89732.1"/>
    </source>
</evidence>
<dbReference type="SMART" id="SM00320">
    <property type="entry name" value="WD40"/>
    <property type="match status" value="4"/>
</dbReference>
<sequence>MSNTRTRTTKTGTHHTRTPLPSPQPTPHVSPPLRHRTPLTRALAARFVFRLVELNKILCRPSLARSAAHTSITLFSRSPRTMQGTLFSVDVLRSPFGVRGAYLVPPFDTEVTVGKVSTVRDAKVADSYAQVRPPYTSSYPPTLQNYAVSGTRGIQQLVAHSRSGCFSSLSNLGVTQRGNNKGHSTSSATPQLQVITTHEKGRLLMWDGLSGSVIGACLFPPSFNVNHCAFAASFVYTTVEASAGTSGEEEAACVYVWSLSSLRRVTVLRGHSGRLTALGVWPMGNLTLIATASLDGTVRLWRHHHSPGVWKGADASEDAVQLLWVLATEELGNVQSLKFLSADTVVVAATRCALAFVRFSDEPAQRRGRGSVTSIGPADALSFQVVRSIVDADGATTFLHVCPYNHTSCGTVAVTTTLGNENLSSSALSSSSPVTAAAPLPGASTVYLVTGSTSGYLQEWAVGAENTASQGTTPKPAASSVEPVYVDIKCRWHHKAHATTVDCVITDEDVVISTSLFDGARLYHRTNGTACVITSAAAVPELVPQRKELVWGTIDGTLNVASYARFASGAESELQLLWTAKPHATAIRGVCLSLTPDFFWDTLCTGAADGSMCIWRALPEVGRAAAGSTAPKEESASLITRFLHVLALPTKSAGRGDSDVKRVAVVVAGLKASTADKQGGIVVVELTVRGEVGQVSVVHLKNGVEVTCARLCSGDKGTLSLWAGTRCGQLLRAIKKPAQKVWTTLMPVHWDGKPKGSVVAIADDASSSAIMVAVTEVPDVSVVSKRLFITALRVEPKPTMVETVRSLWEGDVVLPSTVHAVSQGKHTLGMTLVSKSGPEERASPRAIGGLLVCSSDGSIVRCVHGRKTDASPSAGVWSTPEVLLMASSCGNENTIQRNADESPLLSATAVTSESPNADLLCLGIFDKNKRVLIPSNERGTQLTTLLCDVGTEKVRLAGVRRENSNVTNVVALFDNGGRECGRVTHDGAVLLSNEVFSTSASKEPISYVSKPEEVSARRPSAAAITGVAQTANCTAIAAHAGDRIIFIGYDDGLLQMVDTTAVYVFCRRWATDSTGVGRRIVDVRYGGSGVVVVLLENNHFCSFAIPPRSLLDKPLL</sequence>
<dbReference type="SUPFAM" id="SSF50978">
    <property type="entry name" value="WD40 repeat-like"/>
    <property type="match status" value="1"/>
</dbReference>
<reference evidence="5" key="1">
    <citation type="submission" date="2019-11" db="EMBL/GenBank/DDBJ databases">
        <title>Leishmania tarentolae CDS.</title>
        <authorList>
            <person name="Goto Y."/>
            <person name="Yamagishi J."/>
        </authorList>
    </citation>
    <scope>NUCLEOTIDE SEQUENCE [LARGE SCALE GENOMIC DNA]</scope>
    <source>
        <strain evidence="5">Parrot Tar II</strain>
    </source>
</reference>
<dbReference type="PANTHER" id="PTHR22847">
    <property type="entry name" value="WD40 REPEAT PROTEIN"/>
    <property type="match status" value="1"/>
</dbReference>
<evidence type="ECO:0000256" key="4">
    <source>
        <dbReference type="SAM" id="MobiDB-lite"/>
    </source>
</evidence>
<gene>
    <name evidence="5" type="ORF">LtaPh_2708800</name>
</gene>
<feature type="repeat" description="WD" evidence="3">
    <location>
        <begin position="268"/>
        <end position="301"/>
    </location>
</feature>
<feature type="compositionally biased region" description="Pro residues" evidence="4">
    <location>
        <begin position="20"/>
        <end position="30"/>
    </location>
</feature>
<dbReference type="GO" id="GO:0048188">
    <property type="term" value="C:Set1C/COMPASS complex"/>
    <property type="evidence" value="ECO:0007669"/>
    <property type="project" value="TreeGrafter"/>
</dbReference>
<feature type="compositionally biased region" description="Low complexity" evidence="4">
    <location>
        <begin position="1"/>
        <end position="11"/>
    </location>
</feature>
<dbReference type="GO" id="GO:0042393">
    <property type="term" value="F:histone binding"/>
    <property type="evidence" value="ECO:0007669"/>
    <property type="project" value="TreeGrafter"/>
</dbReference>
<evidence type="ECO:0000256" key="2">
    <source>
        <dbReference type="ARBA" id="ARBA00022737"/>
    </source>
</evidence>
<feature type="region of interest" description="Disordered" evidence="4">
    <location>
        <begin position="1"/>
        <end position="34"/>
    </location>
</feature>